<keyword evidence="3" id="KW-1185">Reference proteome</keyword>
<comment type="caution">
    <text evidence="2">The sequence shown here is derived from an EMBL/GenBank/DDBJ whole genome shotgun (WGS) entry which is preliminary data.</text>
</comment>
<dbReference type="InterPro" id="IPR000182">
    <property type="entry name" value="GNAT_dom"/>
</dbReference>
<dbReference type="Pfam" id="PF13673">
    <property type="entry name" value="Acetyltransf_10"/>
    <property type="match status" value="1"/>
</dbReference>
<dbReference type="InterPro" id="IPR052564">
    <property type="entry name" value="N-acetyltrans/Recomb-assoc"/>
</dbReference>
<dbReference type="RefSeq" id="WP_032552919.1">
    <property type="nucleotide sequence ID" value="NZ_JFFR01000027.1"/>
</dbReference>
<dbReference type="GO" id="GO:0016747">
    <property type="term" value="F:acyltransferase activity, transferring groups other than amino-acyl groups"/>
    <property type="evidence" value="ECO:0007669"/>
    <property type="project" value="InterPro"/>
</dbReference>
<dbReference type="EMBL" id="JFFR01000027">
    <property type="protein sequence ID" value="KDN27049.1"/>
    <property type="molecule type" value="Genomic_DNA"/>
</dbReference>
<feature type="domain" description="N-acetyltransferase" evidence="1">
    <location>
        <begin position="2"/>
        <end position="155"/>
    </location>
</feature>
<reference evidence="2 3" key="1">
    <citation type="submission" date="2014-02" db="EMBL/GenBank/DDBJ databases">
        <title>Vibrio fortis Dalian14 Genome Sequencing.</title>
        <authorList>
            <person name="Wang Y."/>
            <person name="Song L."/>
            <person name="Liu G."/>
            <person name="Ding J."/>
        </authorList>
    </citation>
    <scope>NUCLEOTIDE SEQUENCE [LARGE SCALE GENOMIC DNA]</scope>
    <source>
        <strain evidence="2 3">Dalian14</strain>
    </source>
</reference>
<dbReference type="STRING" id="212667.VFDL14_19225"/>
<dbReference type="AlphaFoldDB" id="A0A066USD7"/>
<accession>A0A066USD7</accession>
<dbReference type="PANTHER" id="PTHR43451:SF1">
    <property type="entry name" value="ACETYLTRANSFERASE"/>
    <property type="match status" value="1"/>
</dbReference>
<evidence type="ECO:0000313" key="3">
    <source>
        <dbReference type="Proteomes" id="UP000027219"/>
    </source>
</evidence>
<evidence type="ECO:0000259" key="1">
    <source>
        <dbReference type="PROSITE" id="PS51186"/>
    </source>
</evidence>
<organism evidence="2 3">
    <name type="scientific">Vibrio fortis</name>
    <dbReference type="NCBI Taxonomy" id="212667"/>
    <lineage>
        <taxon>Bacteria</taxon>
        <taxon>Pseudomonadati</taxon>
        <taxon>Pseudomonadota</taxon>
        <taxon>Gammaproteobacteria</taxon>
        <taxon>Vibrionales</taxon>
        <taxon>Vibrionaceae</taxon>
        <taxon>Vibrio</taxon>
    </lineage>
</organism>
<dbReference type="PANTHER" id="PTHR43451">
    <property type="entry name" value="ACETYLTRANSFERASE (GNAT) FAMILY PROTEIN"/>
    <property type="match status" value="1"/>
</dbReference>
<dbReference type="OrthoDB" id="5355033at2"/>
<dbReference type="SUPFAM" id="SSF55729">
    <property type="entry name" value="Acyl-CoA N-acyltransferases (Nat)"/>
    <property type="match status" value="1"/>
</dbReference>
<name>A0A066USD7_9VIBR</name>
<gene>
    <name evidence="2" type="ORF">VFDL14_19225</name>
</gene>
<keyword evidence="2" id="KW-0808">Transferase</keyword>
<evidence type="ECO:0000313" key="2">
    <source>
        <dbReference type="EMBL" id="KDN27049.1"/>
    </source>
</evidence>
<protein>
    <submittedName>
        <fullName evidence="2">Acetyltransferase</fullName>
    </submittedName>
</protein>
<dbReference type="Gene3D" id="3.40.630.30">
    <property type="match status" value="1"/>
</dbReference>
<dbReference type="InterPro" id="IPR016181">
    <property type="entry name" value="Acyl_CoA_acyltransferase"/>
</dbReference>
<dbReference type="Proteomes" id="UP000027219">
    <property type="component" value="Unassembled WGS sequence"/>
</dbReference>
<sequence length="155" mass="18243">MMIIREYQPEDATHLWDLFFNTVRNVNIRHYSQAQVEAWAPSEFSMEVWKNKMDKIRPFVVELEGVVVGYTDLQESGLIDHFFCHHEYQGRGVGRQLMSHVLDLARQKGLKRVFSEVSITARPFYEHFGFSVVNEQTIEVRGQTMNNFVMEKLLD</sequence>
<proteinExistence type="predicted"/>
<dbReference type="PROSITE" id="PS51186">
    <property type="entry name" value="GNAT"/>
    <property type="match status" value="1"/>
</dbReference>
<dbReference type="CDD" id="cd04301">
    <property type="entry name" value="NAT_SF"/>
    <property type="match status" value="1"/>
</dbReference>